<evidence type="ECO:0000313" key="1">
    <source>
        <dbReference type="EMBL" id="SDC91960.1"/>
    </source>
</evidence>
<sequence length="867" mass="98374">MSNSNLNKIEEFMELIRAPGEVAEVRIFSDRNGTVSGYFDNWKDMREAVSFYDGKNSIFVTINPVDPNLKARADNRLKTYAQTTTSDKDIVKRTTLLVDLDPIRASGISATEEEHEKAIELAEEIKKELTNSGWSNPIVASSGNGAHLLYRIDLPNDRESRELIQKTLEALDFKYSSDNVKVDTSNYNAARISKLIGTVTTKGDDTDDRPHRRSKILSKPNSWEKVEVEKLEEVAQQLPQKNNPQNGSHAGYDGNAASAGNFVLKKFIEEHDLEVARKSRWNGNSTRYILEECPWRDHSDRRSAYIIEFDSGALAAGCHHDSCSHENWFSLREKLDPEYSQEDSDDGFEFDGELEENSQINKLLNIIETLEFFLDELEEPHIVLPIESHKELWHYESHKVEQYLYQEYLKRHKTVPNTDSMNTILKIIATKAHMSGNKKKLYRRVGKDQKDNFYYDLCDENWRAIKIEPGNIELVDQQPMIFTRNKNMMEQGTPNFDLESPAASLAKILKHVTLEGSGNQLLYQVYLVASLIPDISSPVLVIFGQKGSAKSTFLRVTKHFLDPARMDLLTMPNSKKDMIISLQNNYFTCYDNLSSLSKMKSDLLCIASTGGAFSTRTLYTTKDETIMSFKRPVAINGINLVTTEPDLIDRSIIFELERIKENKYTEDSKIWSDYQSDLPEILGGAILILSKAMKIYPEVKPEKLGRMAEFSKWGYSIAQAMGIGGQTFLDAYFANQDGSNLEVVESHPLAAAMVKLMEKRKELKGTVAEILNKLISVARKNSISTDADQFPGSASALSRRLKEVKSNLEDVGIYYEKKKKSRAKILTITNENTEPVGKVTELKVDQFSELNNDNNDDKSESMCLDME</sequence>
<organism evidence="1 2">
    <name type="scientific">Halanaerobium congolense</name>
    <dbReference type="NCBI Taxonomy" id="54121"/>
    <lineage>
        <taxon>Bacteria</taxon>
        <taxon>Bacillati</taxon>
        <taxon>Bacillota</taxon>
        <taxon>Clostridia</taxon>
        <taxon>Halanaerobiales</taxon>
        <taxon>Halanaerobiaceae</taxon>
        <taxon>Halanaerobium</taxon>
    </lineage>
</organism>
<dbReference type="AlphaFoldDB" id="A0A1G6QHK7"/>
<dbReference type="EMBL" id="FMYT01000018">
    <property type="protein sequence ID" value="SDC91960.1"/>
    <property type="molecule type" value="Genomic_DNA"/>
</dbReference>
<dbReference type="RefSeq" id="WP_133530903.1">
    <property type="nucleotide sequence ID" value="NZ_FMYT01000018.1"/>
</dbReference>
<accession>A0A1G6QHK7</accession>
<reference evidence="1 2" key="1">
    <citation type="submission" date="2016-10" db="EMBL/GenBank/DDBJ databases">
        <authorList>
            <person name="Varghese N."/>
            <person name="Submissions S."/>
        </authorList>
    </citation>
    <scope>NUCLEOTIDE SEQUENCE [LARGE SCALE GENOMIC DNA]</scope>
    <source>
        <strain evidence="1 2">WG10</strain>
    </source>
</reference>
<name>A0A1G6QHK7_9FIRM</name>
<proteinExistence type="predicted"/>
<protein>
    <submittedName>
        <fullName evidence="1">Uncharacterized protein</fullName>
    </submittedName>
</protein>
<gene>
    <name evidence="1" type="ORF">SAMN04488597_11834</name>
</gene>
<dbReference type="Proteomes" id="UP000324896">
    <property type="component" value="Unassembled WGS sequence"/>
</dbReference>
<dbReference type="CDD" id="cd00590">
    <property type="entry name" value="RRM_SF"/>
    <property type="match status" value="1"/>
</dbReference>
<evidence type="ECO:0000313" key="2">
    <source>
        <dbReference type="Proteomes" id="UP000324896"/>
    </source>
</evidence>